<accession>A0A485NCK3</accession>
<organism evidence="1 2">
    <name type="scientific">Lynx pardinus</name>
    <name type="common">Iberian lynx</name>
    <name type="synonym">Felis pardina</name>
    <dbReference type="NCBI Taxonomy" id="191816"/>
    <lineage>
        <taxon>Eukaryota</taxon>
        <taxon>Metazoa</taxon>
        <taxon>Chordata</taxon>
        <taxon>Craniata</taxon>
        <taxon>Vertebrata</taxon>
        <taxon>Euteleostomi</taxon>
        <taxon>Mammalia</taxon>
        <taxon>Eutheria</taxon>
        <taxon>Laurasiatheria</taxon>
        <taxon>Carnivora</taxon>
        <taxon>Feliformia</taxon>
        <taxon>Felidae</taxon>
        <taxon>Felinae</taxon>
        <taxon>Lynx</taxon>
    </lineage>
</organism>
<proteinExistence type="predicted"/>
<dbReference type="Proteomes" id="UP000386466">
    <property type="component" value="Unassembled WGS sequence"/>
</dbReference>
<name>A0A485NCK3_LYNPA</name>
<evidence type="ECO:0000313" key="1">
    <source>
        <dbReference type="EMBL" id="VFV29668.1"/>
    </source>
</evidence>
<evidence type="ECO:0000313" key="2">
    <source>
        <dbReference type="Proteomes" id="UP000386466"/>
    </source>
</evidence>
<keyword evidence="2" id="KW-1185">Reference proteome</keyword>
<dbReference type="AlphaFoldDB" id="A0A485NCK3"/>
<gene>
    <name evidence="1" type="ORF">LYPA_23C001224</name>
</gene>
<reference evidence="1 2" key="1">
    <citation type="submission" date="2019-01" db="EMBL/GenBank/DDBJ databases">
        <authorList>
            <person name="Alioto T."/>
            <person name="Alioto T."/>
        </authorList>
    </citation>
    <scope>NUCLEOTIDE SEQUENCE [LARGE SCALE GENOMIC DNA]</scope>
</reference>
<dbReference type="EMBL" id="CAAGRJ010013035">
    <property type="protein sequence ID" value="VFV29668.1"/>
    <property type="molecule type" value="Genomic_DNA"/>
</dbReference>
<protein>
    <submittedName>
        <fullName evidence="1">Uncharacterized protein</fullName>
    </submittedName>
</protein>
<sequence>MRSDHDLDPSSLPSSLGTSHELFQVQQAEMTQTVSTGNTVTLSCRYQIRSPKDLSYGSRELGHTGN</sequence>